<accession>A0ABT3TL94</accession>
<dbReference type="InterPro" id="IPR041465">
    <property type="entry name" value="SfsA_N"/>
</dbReference>
<dbReference type="CDD" id="cd22359">
    <property type="entry name" value="SfsA-like_bacterial"/>
    <property type="match status" value="1"/>
</dbReference>
<dbReference type="PANTHER" id="PTHR30545">
    <property type="entry name" value="SUGAR FERMENTATION STIMULATION PROTEIN A"/>
    <property type="match status" value="1"/>
</dbReference>
<dbReference type="InterPro" id="IPR005224">
    <property type="entry name" value="SfsA"/>
</dbReference>
<evidence type="ECO:0000259" key="2">
    <source>
        <dbReference type="Pfam" id="PF03749"/>
    </source>
</evidence>
<proteinExistence type="inferred from homology"/>
<dbReference type="EMBL" id="SHNN01000005">
    <property type="protein sequence ID" value="MCX2983092.1"/>
    <property type="molecule type" value="Genomic_DNA"/>
</dbReference>
<comment type="caution">
    <text evidence="4">The sequence shown here is derived from an EMBL/GenBank/DDBJ whole genome shotgun (WGS) entry which is preliminary data.</text>
</comment>
<keyword evidence="5" id="KW-1185">Reference proteome</keyword>
<protein>
    <recommendedName>
        <fullName evidence="1">Sugar fermentation stimulation protein homolog</fullName>
    </recommendedName>
</protein>
<evidence type="ECO:0000313" key="5">
    <source>
        <dbReference type="Proteomes" id="UP001143362"/>
    </source>
</evidence>
<dbReference type="Gene3D" id="2.40.50.580">
    <property type="match status" value="1"/>
</dbReference>
<evidence type="ECO:0000259" key="3">
    <source>
        <dbReference type="Pfam" id="PF17746"/>
    </source>
</evidence>
<feature type="domain" description="Sugar fermentation stimulation protein C-terminal" evidence="2">
    <location>
        <begin position="83"/>
        <end position="220"/>
    </location>
</feature>
<evidence type="ECO:0000313" key="4">
    <source>
        <dbReference type="EMBL" id="MCX2983092.1"/>
    </source>
</evidence>
<dbReference type="HAMAP" id="MF_00095">
    <property type="entry name" value="SfsA"/>
    <property type="match status" value="1"/>
</dbReference>
<dbReference type="RefSeq" id="WP_279247122.1">
    <property type="nucleotide sequence ID" value="NZ_SHNN01000005.1"/>
</dbReference>
<comment type="similarity">
    <text evidence="1">Belongs to the SfsA family.</text>
</comment>
<dbReference type="NCBIfam" id="TIGR00230">
    <property type="entry name" value="sfsA"/>
    <property type="match status" value="1"/>
</dbReference>
<dbReference type="PANTHER" id="PTHR30545:SF2">
    <property type="entry name" value="SUGAR FERMENTATION STIMULATION PROTEIN A"/>
    <property type="match status" value="1"/>
</dbReference>
<dbReference type="Proteomes" id="UP001143362">
    <property type="component" value="Unassembled WGS sequence"/>
</dbReference>
<organism evidence="4 5">
    <name type="scientific">Candidatus Litorirhabdus singularis</name>
    <dbReference type="NCBI Taxonomy" id="2518993"/>
    <lineage>
        <taxon>Bacteria</taxon>
        <taxon>Pseudomonadati</taxon>
        <taxon>Pseudomonadota</taxon>
        <taxon>Gammaproteobacteria</taxon>
        <taxon>Cellvibrionales</taxon>
        <taxon>Halieaceae</taxon>
        <taxon>Candidatus Litorirhabdus</taxon>
    </lineage>
</organism>
<feature type="domain" description="SfsA N-terminal OB" evidence="3">
    <location>
        <begin position="13"/>
        <end position="79"/>
    </location>
</feature>
<dbReference type="Pfam" id="PF17746">
    <property type="entry name" value="SfsA_N"/>
    <property type="match status" value="1"/>
</dbReference>
<reference evidence="4" key="1">
    <citation type="submission" date="2019-02" db="EMBL/GenBank/DDBJ databases">
        <authorList>
            <person name="Li S.-H."/>
        </authorList>
    </citation>
    <scope>NUCLEOTIDE SEQUENCE</scope>
    <source>
        <strain evidence="4">IMCC14734</strain>
    </source>
</reference>
<name>A0ABT3TL94_9GAMM</name>
<sequence length="242" mass="26125">MDFEPTLQPATLVRRYKRFLADVVLDDGSELTVHCPNTGAMTGCAEPGWRVWLSRSDSKTRKYPHTWELVETDNGIACVHSARANKVVAEAIADARVPALAGYEKLQTEVKYGAGSRADLWLSSGDRHCVVEVKSVTLCRDAGAGVFPDAVSTRATKHLQELQAVVESGQRAVIFYCVFHEGIKTVSAATDIDPVYAATLQAAMTAGVEAMAWSCRVSAQGISLHEPLPVLPPKPDDAMLAS</sequence>
<dbReference type="Gene3D" id="3.40.1350.60">
    <property type="match status" value="1"/>
</dbReference>
<dbReference type="InterPro" id="IPR040452">
    <property type="entry name" value="SfsA_C"/>
</dbReference>
<evidence type="ECO:0000256" key="1">
    <source>
        <dbReference type="HAMAP-Rule" id="MF_00095"/>
    </source>
</evidence>
<gene>
    <name evidence="1 4" type="primary">sfsA</name>
    <name evidence="4" type="ORF">EYC98_19700</name>
</gene>
<dbReference type="Pfam" id="PF03749">
    <property type="entry name" value="SfsA"/>
    <property type="match status" value="1"/>
</dbReference>